<evidence type="ECO:0000256" key="1">
    <source>
        <dbReference type="SAM" id="Phobius"/>
    </source>
</evidence>
<keyword evidence="3" id="KW-1185">Reference proteome</keyword>
<organism evidence="2 3">
    <name type="scientific">Suillus plorans</name>
    <dbReference type="NCBI Taxonomy" id="116603"/>
    <lineage>
        <taxon>Eukaryota</taxon>
        <taxon>Fungi</taxon>
        <taxon>Dikarya</taxon>
        <taxon>Basidiomycota</taxon>
        <taxon>Agaricomycotina</taxon>
        <taxon>Agaricomycetes</taxon>
        <taxon>Agaricomycetidae</taxon>
        <taxon>Boletales</taxon>
        <taxon>Suillineae</taxon>
        <taxon>Suillaceae</taxon>
        <taxon>Suillus</taxon>
    </lineage>
</organism>
<name>A0A9P7J6D9_9AGAM</name>
<gene>
    <name evidence="2" type="ORF">HD556DRAFT_1326908</name>
</gene>
<comment type="caution">
    <text evidence="2">The sequence shown here is derived from an EMBL/GenBank/DDBJ whole genome shotgun (WGS) entry which is preliminary data.</text>
</comment>
<dbReference type="Proteomes" id="UP000719766">
    <property type="component" value="Unassembled WGS sequence"/>
</dbReference>
<keyword evidence="1" id="KW-0472">Membrane</keyword>
<proteinExistence type="predicted"/>
<sequence length="107" mass="12026">MLLRVFPSMSCSPSLIMFCPISLWLFVLSFSLQSFLLATVFWSCCHSVCGRLHVTLYNLMALHAIYDLVRSCCVAYKHLCIFEASMHPNPIQLNLGLASFGAFHCSC</sequence>
<accession>A0A9P7J6D9</accession>
<dbReference type="RefSeq" id="XP_041166499.1">
    <property type="nucleotide sequence ID" value="XM_041301563.1"/>
</dbReference>
<dbReference type="AlphaFoldDB" id="A0A9P7J6D9"/>
<feature type="transmembrane region" description="Helical" evidence="1">
    <location>
        <begin position="21"/>
        <end position="42"/>
    </location>
</feature>
<protein>
    <submittedName>
        <fullName evidence="2">Uncharacterized protein</fullName>
    </submittedName>
</protein>
<evidence type="ECO:0000313" key="3">
    <source>
        <dbReference type="Proteomes" id="UP000719766"/>
    </source>
</evidence>
<evidence type="ECO:0000313" key="2">
    <source>
        <dbReference type="EMBL" id="KAG1804884.1"/>
    </source>
</evidence>
<keyword evidence="1" id="KW-0812">Transmembrane</keyword>
<dbReference type="GeneID" id="64595327"/>
<reference evidence="2" key="1">
    <citation type="journal article" date="2020" name="New Phytol.">
        <title>Comparative genomics reveals dynamic genome evolution in host specialist ectomycorrhizal fungi.</title>
        <authorList>
            <person name="Lofgren L.A."/>
            <person name="Nguyen N.H."/>
            <person name="Vilgalys R."/>
            <person name="Ruytinx J."/>
            <person name="Liao H.L."/>
            <person name="Branco S."/>
            <person name="Kuo A."/>
            <person name="LaButti K."/>
            <person name="Lipzen A."/>
            <person name="Andreopoulos W."/>
            <person name="Pangilinan J."/>
            <person name="Riley R."/>
            <person name="Hundley H."/>
            <person name="Na H."/>
            <person name="Barry K."/>
            <person name="Grigoriev I.V."/>
            <person name="Stajich J.E."/>
            <person name="Kennedy P.G."/>
        </authorList>
    </citation>
    <scope>NUCLEOTIDE SEQUENCE</scope>
    <source>
        <strain evidence="2">S12</strain>
    </source>
</reference>
<keyword evidence="1" id="KW-1133">Transmembrane helix</keyword>
<dbReference type="EMBL" id="JABBWE010000003">
    <property type="protein sequence ID" value="KAG1804884.1"/>
    <property type="molecule type" value="Genomic_DNA"/>
</dbReference>